<dbReference type="SUPFAM" id="SSF143847">
    <property type="entry name" value="XisI-like"/>
    <property type="match status" value="1"/>
</dbReference>
<reference evidence="1 2" key="1">
    <citation type="submission" date="2023-01" db="EMBL/GenBank/DDBJ databases">
        <title>Novel diversity within Roseofilum (Cyanobacteria; Desertifilaceae) from marine benthic mats with descriptions of four novel species.</title>
        <authorList>
            <person name="Wang Y."/>
            <person name="Berthold D.E."/>
            <person name="Hu J."/>
            <person name="Lefler F.W."/>
            <person name="Laughinghouse H.D. IV."/>
        </authorList>
    </citation>
    <scope>NUCLEOTIDE SEQUENCE [LARGE SCALE GENOMIC DNA]</scope>
    <source>
        <strain evidence="1 2">BLCC-M91</strain>
    </source>
</reference>
<dbReference type="Pfam" id="PF08869">
    <property type="entry name" value="XisI"/>
    <property type="match status" value="1"/>
</dbReference>
<dbReference type="InterPro" id="IPR014968">
    <property type="entry name" value="XisI"/>
</dbReference>
<comment type="caution">
    <text evidence="1">The sequence shown here is derived from an EMBL/GenBank/DDBJ whole genome shotgun (WGS) entry which is preliminary data.</text>
</comment>
<keyword evidence="2" id="KW-1185">Reference proteome</keyword>
<dbReference type="CDD" id="cd16382">
    <property type="entry name" value="XisI-like"/>
    <property type="match status" value="1"/>
</dbReference>
<sequence length="111" mass="12566">MDSLNDIRQRVEQTLLEYTKIPYAYGDLQCRLIVSKDSNHFLLITQGWHDDVQVHGCLVHVEAIANKVWIHRDGLEDGIADDLLRAGIPKDKIVLGFHPPEVRLHTGFAVG</sequence>
<name>A0ABT7BK10_9CYAN</name>
<protein>
    <submittedName>
        <fullName evidence="1">XisI protein</fullName>
    </submittedName>
</protein>
<dbReference type="Proteomes" id="UP001231370">
    <property type="component" value="Unassembled WGS sequence"/>
</dbReference>
<evidence type="ECO:0000313" key="1">
    <source>
        <dbReference type="EMBL" id="MDJ1178628.1"/>
    </source>
</evidence>
<gene>
    <name evidence="1" type="ORF">PJF56_07120</name>
</gene>
<organism evidence="1 2">
    <name type="scientific">Roseofilum halophilum BLCC-M91</name>
    <dbReference type="NCBI Taxonomy" id="3022259"/>
    <lineage>
        <taxon>Bacteria</taxon>
        <taxon>Bacillati</taxon>
        <taxon>Cyanobacteriota</taxon>
        <taxon>Cyanophyceae</taxon>
        <taxon>Desertifilales</taxon>
        <taxon>Desertifilaceae</taxon>
        <taxon>Roseofilum</taxon>
        <taxon>Roseofilum halophilum</taxon>
    </lineage>
</organism>
<dbReference type="RefSeq" id="WP_283761940.1">
    <property type="nucleotide sequence ID" value="NZ_JAQPOK010000060.1"/>
</dbReference>
<dbReference type="InterPro" id="IPR035943">
    <property type="entry name" value="XisI-like_sf"/>
</dbReference>
<dbReference type="EMBL" id="JAQPOK010000060">
    <property type="protein sequence ID" value="MDJ1178628.1"/>
    <property type="molecule type" value="Genomic_DNA"/>
</dbReference>
<proteinExistence type="predicted"/>
<evidence type="ECO:0000313" key="2">
    <source>
        <dbReference type="Proteomes" id="UP001231370"/>
    </source>
</evidence>
<accession>A0ABT7BK10</accession>
<dbReference type="Gene3D" id="3.30.310.110">
    <property type="entry name" value="XisI-like"/>
    <property type="match status" value="1"/>
</dbReference>